<gene>
    <name evidence="1" type="ordered locus">CPS_2225</name>
</gene>
<dbReference type="KEGG" id="cps:CPS_2225"/>
<dbReference type="EMBL" id="CP000083">
    <property type="protein sequence ID" value="AAZ27911.1"/>
    <property type="molecule type" value="Genomic_DNA"/>
</dbReference>
<protein>
    <submittedName>
        <fullName evidence="1">Uncharacterized protein</fullName>
    </submittedName>
</protein>
<dbReference type="Proteomes" id="UP000000547">
    <property type="component" value="Chromosome"/>
</dbReference>
<evidence type="ECO:0000313" key="2">
    <source>
        <dbReference type="Proteomes" id="UP000000547"/>
    </source>
</evidence>
<organism evidence="1 2">
    <name type="scientific">Colwellia psychrerythraea (strain 34H / ATCC BAA-681)</name>
    <name type="common">Vibrio psychroerythus</name>
    <dbReference type="NCBI Taxonomy" id="167879"/>
    <lineage>
        <taxon>Bacteria</taxon>
        <taxon>Pseudomonadati</taxon>
        <taxon>Pseudomonadota</taxon>
        <taxon>Gammaproteobacteria</taxon>
        <taxon>Alteromonadales</taxon>
        <taxon>Colwelliaceae</taxon>
        <taxon>Colwellia</taxon>
    </lineage>
</organism>
<dbReference type="AlphaFoldDB" id="Q482R7"/>
<accession>Q482R7</accession>
<reference evidence="1" key="1">
    <citation type="journal article" date="2005" name="Proc. Natl. Acad. Sci. U.S.A.">
        <title>The psychrophilic lifestyle as revealed by the genome sequence of Colwellia psychrerythraea 34H through genomic and proteomic analyses.</title>
        <authorList>
            <person name="Methe B.A."/>
            <person name="Nelson K.E."/>
            <person name="Deming J.W."/>
            <person name="Momen B."/>
            <person name="Melamud E."/>
            <person name="Zhang X."/>
            <person name="Moult J."/>
            <person name="Madupu R."/>
            <person name="Nelson W.C."/>
            <person name="Dodson R.J."/>
            <person name="Brinkac L.M."/>
            <person name="Daugherty S.C."/>
            <person name="Durkin A.S."/>
            <person name="DeBoy R.T."/>
            <person name="Kolonay J.F."/>
            <person name="Sullivan S.A."/>
            <person name="Zhou L."/>
            <person name="Davidsen T.M."/>
            <person name="Wu M."/>
            <person name="Huston A.L."/>
            <person name="Lewis M."/>
            <person name="Weaver B."/>
            <person name="Weidman J.F."/>
            <person name="Khouri H."/>
            <person name="Utterback T.R."/>
            <person name="Feldblyum T.V."/>
            <person name="Fraser C.M."/>
        </authorList>
    </citation>
    <scope>NUCLEOTIDE SEQUENCE [LARGE SCALE GENOMIC DNA]</scope>
    <source>
        <strain evidence="1">34H</strain>
    </source>
</reference>
<sequence length="34" mass="3973">MLDEVEFLNQKVKYILINFTVTPLIHSNAINLLQ</sequence>
<proteinExistence type="predicted"/>
<dbReference type="STRING" id="167879.CPS_2225"/>
<name>Q482R7_COLP3</name>
<evidence type="ECO:0000313" key="1">
    <source>
        <dbReference type="EMBL" id="AAZ27911.1"/>
    </source>
</evidence>
<dbReference type="HOGENOM" id="CLU_3373163_0_0_6"/>